<reference evidence="2" key="1">
    <citation type="journal article" date="2021" name="PeerJ">
        <title>Extensive microbial diversity within the chicken gut microbiome revealed by metagenomics and culture.</title>
        <authorList>
            <person name="Gilroy R."/>
            <person name="Ravi A."/>
            <person name="Getino M."/>
            <person name="Pursley I."/>
            <person name="Horton D.L."/>
            <person name="Alikhan N.F."/>
            <person name="Baker D."/>
            <person name="Gharbi K."/>
            <person name="Hall N."/>
            <person name="Watson M."/>
            <person name="Adriaenssens E.M."/>
            <person name="Foster-Nyarko E."/>
            <person name="Jarju S."/>
            <person name="Secka A."/>
            <person name="Antonio M."/>
            <person name="Oren A."/>
            <person name="Chaudhuri R.R."/>
            <person name="La Ragione R."/>
            <person name="Hildebrand F."/>
            <person name="Pallen M.J."/>
        </authorList>
    </citation>
    <scope>NUCLEOTIDE SEQUENCE</scope>
    <source>
        <strain evidence="2">ChiBcec8-13705</strain>
    </source>
</reference>
<comment type="caution">
    <text evidence="2">The sequence shown here is derived from an EMBL/GenBank/DDBJ whole genome shotgun (WGS) entry which is preliminary data.</text>
</comment>
<sequence length="158" mass="18114">MKRFDAFDQPRRYTDTIRWRIRLLWVLLAGMLVYMVVVAELGGGDSRKMTRLAAVTYRLLFFGGLVYVGACIHHNKKLLRDRALLAEQQLRELDERNRYLHDKSGGIVVDLLLFVLLVTTTTAALFNTAAFYTAFAILLCTLALKFGSYWVYSRRGGD</sequence>
<keyword evidence="1" id="KW-0812">Transmembrane</keyword>
<dbReference type="EMBL" id="DWYG01000027">
    <property type="protein sequence ID" value="HJB41371.1"/>
    <property type="molecule type" value="Genomic_DNA"/>
</dbReference>
<dbReference type="Proteomes" id="UP000886803">
    <property type="component" value="Unassembled WGS sequence"/>
</dbReference>
<evidence type="ECO:0000313" key="3">
    <source>
        <dbReference type="Proteomes" id="UP000886803"/>
    </source>
</evidence>
<reference evidence="2" key="2">
    <citation type="submission" date="2021-04" db="EMBL/GenBank/DDBJ databases">
        <authorList>
            <person name="Gilroy R."/>
        </authorList>
    </citation>
    <scope>NUCLEOTIDE SEQUENCE</scope>
    <source>
        <strain evidence="2">ChiBcec8-13705</strain>
    </source>
</reference>
<dbReference type="AlphaFoldDB" id="A0A9D2M665"/>
<proteinExistence type="predicted"/>
<organism evidence="2 3">
    <name type="scientific">Candidatus Gemmiger avicola</name>
    <dbReference type="NCBI Taxonomy" id="2838605"/>
    <lineage>
        <taxon>Bacteria</taxon>
        <taxon>Bacillati</taxon>
        <taxon>Bacillota</taxon>
        <taxon>Clostridia</taxon>
        <taxon>Eubacteriales</taxon>
        <taxon>Gemmiger</taxon>
    </lineage>
</organism>
<protein>
    <submittedName>
        <fullName evidence="2">Uncharacterized protein</fullName>
    </submittedName>
</protein>
<evidence type="ECO:0000313" key="2">
    <source>
        <dbReference type="EMBL" id="HJB41371.1"/>
    </source>
</evidence>
<feature type="transmembrane region" description="Helical" evidence="1">
    <location>
        <begin position="21"/>
        <end position="43"/>
    </location>
</feature>
<gene>
    <name evidence="2" type="ORF">H9945_02620</name>
</gene>
<keyword evidence="1" id="KW-0472">Membrane</keyword>
<evidence type="ECO:0000256" key="1">
    <source>
        <dbReference type="SAM" id="Phobius"/>
    </source>
</evidence>
<name>A0A9D2M665_9FIRM</name>
<keyword evidence="1" id="KW-1133">Transmembrane helix</keyword>
<feature type="transmembrane region" description="Helical" evidence="1">
    <location>
        <begin position="55"/>
        <end position="72"/>
    </location>
</feature>
<feature type="transmembrane region" description="Helical" evidence="1">
    <location>
        <begin position="132"/>
        <end position="152"/>
    </location>
</feature>
<feature type="transmembrane region" description="Helical" evidence="1">
    <location>
        <begin position="106"/>
        <end position="126"/>
    </location>
</feature>
<accession>A0A9D2M665</accession>